<accession>A0A3Q9FVI6</accession>
<dbReference type="OrthoDB" id="762068at2"/>
<dbReference type="RefSeq" id="WP_126620059.1">
    <property type="nucleotide sequence ID" value="NZ_CP034563.1"/>
</dbReference>
<dbReference type="EMBL" id="CP034563">
    <property type="protein sequence ID" value="AZQ65392.1"/>
    <property type="molecule type" value="Genomic_DNA"/>
</dbReference>
<dbReference type="AlphaFoldDB" id="A0A3Q9FVI6"/>
<evidence type="ECO:0000256" key="1">
    <source>
        <dbReference type="SAM" id="Phobius"/>
    </source>
</evidence>
<dbReference type="Proteomes" id="UP000267268">
    <property type="component" value="Chromosome 2"/>
</dbReference>
<evidence type="ECO:0000313" key="2">
    <source>
        <dbReference type="EMBL" id="AZQ65392.1"/>
    </source>
</evidence>
<feature type="transmembrane region" description="Helical" evidence="1">
    <location>
        <begin position="92"/>
        <end position="118"/>
    </location>
</feature>
<sequence length="180" mass="19953">MENNNQLLEDANLEQNQKKAAEEKFLHFMEQIKLDQNLPMAFIGGLIAAVIGGIAWAAITVATDYQIGYMAVAVGLLVGYTTRLFGKGVDQIFGIVGAAMALLGCVLGNFMTIIWLVANEQGMTIVETLTLIDFTLIPEIMTSTFNPMDIIFYGIALYEGYKFSFRQISEDEIYENITTK</sequence>
<keyword evidence="1" id="KW-0812">Transmembrane</keyword>
<protein>
    <submittedName>
        <fullName evidence="2">Uncharacterized protein</fullName>
    </submittedName>
</protein>
<feature type="transmembrane region" description="Helical" evidence="1">
    <location>
        <begin position="38"/>
        <end position="59"/>
    </location>
</feature>
<organism evidence="2 3">
    <name type="scientific">Flammeovirga pectinis</name>
    <dbReference type="NCBI Taxonomy" id="2494373"/>
    <lineage>
        <taxon>Bacteria</taxon>
        <taxon>Pseudomonadati</taxon>
        <taxon>Bacteroidota</taxon>
        <taxon>Cytophagia</taxon>
        <taxon>Cytophagales</taxon>
        <taxon>Flammeovirgaceae</taxon>
        <taxon>Flammeovirga</taxon>
    </lineage>
</organism>
<name>A0A3Q9FVI6_9BACT</name>
<keyword evidence="1" id="KW-0472">Membrane</keyword>
<proteinExistence type="predicted"/>
<keyword evidence="1" id="KW-1133">Transmembrane helix</keyword>
<reference evidence="2 3" key="1">
    <citation type="submission" date="2018-12" db="EMBL/GenBank/DDBJ databases">
        <title>Flammeovirga pectinis sp. nov., isolated from the gut of the Korean scallop, Patinopecten yessoensis.</title>
        <authorList>
            <person name="Bae J.-W."/>
            <person name="Jeong Y.-S."/>
            <person name="Kang W."/>
        </authorList>
    </citation>
    <scope>NUCLEOTIDE SEQUENCE [LARGE SCALE GENOMIC DNA]</scope>
    <source>
        <strain evidence="2 3">L12M1</strain>
    </source>
</reference>
<evidence type="ECO:0000313" key="3">
    <source>
        <dbReference type="Proteomes" id="UP000267268"/>
    </source>
</evidence>
<dbReference type="KEGG" id="fll:EI427_24585"/>
<gene>
    <name evidence="2" type="ORF">EI427_24585</name>
</gene>
<feature type="transmembrane region" description="Helical" evidence="1">
    <location>
        <begin position="65"/>
        <end position="85"/>
    </location>
</feature>
<keyword evidence="3" id="KW-1185">Reference proteome</keyword>